<evidence type="ECO:0000313" key="1">
    <source>
        <dbReference type="EMBL" id="QJA70524.1"/>
    </source>
</evidence>
<dbReference type="AlphaFoldDB" id="A0A6M3JK98"/>
<dbReference type="EMBL" id="MT141800">
    <property type="protein sequence ID" value="QJA70524.1"/>
    <property type="molecule type" value="Genomic_DNA"/>
</dbReference>
<sequence>MESKYLEFFKTGHTGKTEVYDVRGKRRADLYENKGYVLGHIKWYSPWRQYCFYPSPSCVFNVGCLGDISAFIGELTAERKRVRP</sequence>
<protein>
    <submittedName>
        <fullName evidence="1">Uncharacterized protein</fullName>
    </submittedName>
</protein>
<gene>
    <name evidence="1" type="ORF">MM415A03680_0002</name>
</gene>
<proteinExistence type="predicted"/>
<name>A0A6M3JK98_9ZZZZ</name>
<reference evidence="1" key="1">
    <citation type="submission" date="2020-03" db="EMBL/GenBank/DDBJ databases">
        <title>The deep terrestrial virosphere.</title>
        <authorList>
            <person name="Holmfeldt K."/>
            <person name="Nilsson E."/>
            <person name="Simone D."/>
            <person name="Lopez-Fernandez M."/>
            <person name="Wu X."/>
            <person name="de Brujin I."/>
            <person name="Lundin D."/>
            <person name="Andersson A."/>
            <person name="Bertilsson S."/>
            <person name="Dopson M."/>
        </authorList>
    </citation>
    <scope>NUCLEOTIDE SEQUENCE</scope>
    <source>
        <strain evidence="1">MM415A03680</strain>
    </source>
</reference>
<organism evidence="1">
    <name type="scientific">viral metagenome</name>
    <dbReference type="NCBI Taxonomy" id="1070528"/>
    <lineage>
        <taxon>unclassified sequences</taxon>
        <taxon>metagenomes</taxon>
        <taxon>organismal metagenomes</taxon>
    </lineage>
</organism>
<accession>A0A6M3JK98</accession>